<sequence length="48" mass="5366">MKFPVRMSGFLLVWCGRDSVMGFFVCILAPSSSLVIDGRRGRETGEEK</sequence>
<dbReference type="Gramene" id="rna5509">
    <property type="protein sequence ID" value="RHN81462.1"/>
    <property type="gene ID" value="gene5509"/>
</dbReference>
<dbReference type="AlphaFoldDB" id="A0A396JV87"/>
<comment type="caution">
    <text evidence="1">The sequence shown here is derived from an EMBL/GenBank/DDBJ whole genome shotgun (WGS) entry which is preliminary data.</text>
</comment>
<dbReference type="Proteomes" id="UP000265566">
    <property type="component" value="Chromosome 1"/>
</dbReference>
<organism evidence="1">
    <name type="scientific">Medicago truncatula</name>
    <name type="common">Barrel medic</name>
    <name type="synonym">Medicago tribuloides</name>
    <dbReference type="NCBI Taxonomy" id="3880"/>
    <lineage>
        <taxon>Eukaryota</taxon>
        <taxon>Viridiplantae</taxon>
        <taxon>Streptophyta</taxon>
        <taxon>Embryophyta</taxon>
        <taxon>Tracheophyta</taxon>
        <taxon>Spermatophyta</taxon>
        <taxon>Magnoliopsida</taxon>
        <taxon>eudicotyledons</taxon>
        <taxon>Gunneridae</taxon>
        <taxon>Pentapetalae</taxon>
        <taxon>rosids</taxon>
        <taxon>fabids</taxon>
        <taxon>Fabales</taxon>
        <taxon>Fabaceae</taxon>
        <taxon>Papilionoideae</taxon>
        <taxon>50 kb inversion clade</taxon>
        <taxon>NPAAA clade</taxon>
        <taxon>Hologalegina</taxon>
        <taxon>IRL clade</taxon>
        <taxon>Trifolieae</taxon>
        <taxon>Medicago</taxon>
    </lineage>
</organism>
<accession>A0A396JV87</accession>
<reference evidence="1" key="1">
    <citation type="journal article" date="2018" name="Nat. Plants">
        <title>Whole-genome landscape of Medicago truncatula symbiotic genes.</title>
        <authorList>
            <person name="Pecrix Y."/>
            <person name="Gamas P."/>
            <person name="Carrere S."/>
        </authorList>
    </citation>
    <scope>NUCLEOTIDE SEQUENCE</scope>
    <source>
        <tissue evidence="1">Leaves</tissue>
    </source>
</reference>
<protein>
    <submittedName>
        <fullName evidence="1">Uncharacterized protein</fullName>
    </submittedName>
</protein>
<gene>
    <name evidence="1" type="ORF">MtrunA17_Chr1g0199361</name>
</gene>
<evidence type="ECO:0000313" key="1">
    <source>
        <dbReference type="EMBL" id="RHN81462.1"/>
    </source>
</evidence>
<dbReference type="EMBL" id="PSQE01000001">
    <property type="protein sequence ID" value="RHN81462.1"/>
    <property type="molecule type" value="Genomic_DNA"/>
</dbReference>
<name>A0A396JV87_MEDTR</name>
<proteinExistence type="predicted"/>